<protein>
    <submittedName>
        <fullName evidence="4">Long-chain-fatty-acid--CoA ligase</fullName>
    </submittedName>
</protein>
<evidence type="ECO:0000259" key="3">
    <source>
        <dbReference type="Pfam" id="PF00501"/>
    </source>
</evidence>
<accession>A0A9R1CAJ8</accession>
<evidence type="ECO:0000313" key="5">
    <source>
        <dbReference type="Proteomes" id="UP000825483"/>
    </source>
</evidence>
<dbReference type="InterPro" id="IPR020845">
    <property type="entry name" value="AMP-binding_CS"/>
</dbReference>
<dbReference type="SUPFAM" id="SSF56801">
    <property type="entry name" value="Acetyl-CoA synthetase-like"/>
    <property type="match status" value="1"/>
</dbReference>
<sequence>MELPTSFNSLIEQAIKDNWDKDSLTDYKGATLQFHDVARKIEKIHIIFEHSGIRKGDKIALCGRNSAMWAAAFLATLTYGAIAVPIQHEFAPEQIYNIVNHSDAKLLFVGDVVATQINADEMPNLEGIIYIPDLSLVLSRSEDLTFARENLNALYGHKYPKYFHQEHVSYFKDSPDDLCMINYTSGTTGFSKGVMLSYRVMTSNMQWAFEALKPNVKNGSNVLSMLPMAHMYGLTCEFLSEFIFGNHIFFLTRLPSPSIIAEACAQIKPAVVVAVPMVIEKIIRKNIFPKIQSQPMHLLMNMPIVNRKVKDRVRQDVMDIFGGNLFEILVGGAGLNPDIEHFLTSIGFPITMGYGTTETGPMITYSDYRDFVNGSCGTPVVNMEVKVVSPDPENIPGEIITRGSNVMTGYFKNPEATKAVLDDEGWFHTGDLGTMSSDGHLFIKGRIKNMLLGANGQNVYPEEIEYKLNSMTMVNESLIIQRGDKLIGLIHPDMDTARSLGLNDNDIREIMEQNRIELNKTLPAFCKITSVTIHPEEFAKTPKKSIKRYLYQDAV</sequence>
<gene>
    <name evidence="4" type="ORF">PRLR5076_19930</name>
</gene>
<evidence type="ECO:0000313" key="4">
    <source>
        <dbReference type="EMBL" id="GJG59142.1"/>
    </source>
</evidence>
<dbReference type="AlphaFoldDB" id="A0A9R1CAJ8"/>
<proteinExistence type="predicted"/>
<organism evidence="4 5">
    <name type="scientific">Prevotella lacticifex</name>
    <dbReference type="NCBI Taxonomy" id="2854755"/>
    <lineage>
        <taxon>Bacteria</taxon>
        <taxon>Pseudomonadati</taxon>
        <taxon>Bacteroidota</taxon>
        <taxon>Bacteroidia</taxon>
        <taxon>Bacteroidales</taxon>
        <taxon>Prevotellaceae</taxon>
        <taxon>Prevotella</taxon>
    </lineage>
</organism>
<dbReference type="InterPro" id="IPR042099">
    <property type="entry name" value="ANL_N_sf"/>
</dbReference>
<evidence type="ECO:0000256" key="1">
    <source>
        <dbReference type="ARBA" id="ARBA00022741"/>
    </source>
</evidence>
<dbReference type="EMBL" id="BPUB01000002">
    <property type="protein sequence ID" value="GJG59142.1"/>
    <property type="molecule type" value="Genomic_DNA"/>
</dbReference>
<name>A0A9R1CAJ8_9BACT</name>
<dbReference type="GO" id="GO:0005524">
    <property type="term" value="F:ATP binding"/>
    <property type="evidence" value="ECO:0007669"/>
    <property type="project" value="UniProtKB-KW"/>
</dbReference>
<dbReference type="GO" id="GO:0004467">
    <property type="term" value="F:long-chain fatty acid-CoA ligase activity"/>
    <property type="evidence" value="ECO:0007669"/>
    <property type="project" value="TreeGrafter"/>
</dbReference>
<comment type="caution">
    <text evidence="4">The sequence shown here is derived from an EMBL/GenBank/DDBJ whole genome shotgun (WGS) entry which is preliminary data.</text>
</comment>
<dbReference type="GO" id="GO:0016020">
    <property type="term" value="C:membrane"/>
    <property type="evidence" value="ECO:0007669"/>
    <property type="project" value="TreeGrafter"/>
</dbReference>
<dbReference type="RefSeq" id="WP_223928864.1">
    <property type="nucleotide sequence ID" value="NZ_BPTU01000001.1"/>
</dbReference>
<keyword evidence="1" id="KW-0547">Nucleotide-binding</keyword>
<feature type="domain" description="AMP-dependent synthetase/ligase" evidence="3">
    <location>
        <begin position="13"/>
        <end position="411"/>
    </location>
</feature>
<dbReference type="InterPro" id="IPR000873">
    <property type="entry name" value="AMP-dep_synth/lig_dom"/>
</dbReference>
<dbReference type="PANTHER" id="PTHR43272">
    <property type="entry name" value="LONG-CHAIN-FATTY-ACID--COA LIGASE"/>
    <property type="match status" value="1"/>
</dbReference>
<dbReference type="GeneID" id="72466820"/>
<reference evidence="4" key="1">
    <citation type="journal article" date="2022" name="Int. J. Syst. Evol. Microbiol.">
        <title>Prevotella lacticifex sp. nov., isolated from the rumen of cows.</title>
        <authorList>
            <person name="Shinkai T."/>
            <person name="Ikeyama N."/>
            <person name="Kumagai M."/>
            <person name="Ohmori H."/>
            <person name="Sakamoto M."/>
            <person name="Ohkuma M."/>
            <person name="Mitsumori M."/>
        </authorList>
    </citation>
    <scope>NUCLEOTIDE SEQUENCE</scope>
    <source>
        <strain evidence="4">R5076</strain>
    </source>
</reference>
<evidence type="ECO:0000256" key="2">
    <source>
        <dbReference type="ARBA" id="ARBA00022840"/>
    </source>
</evidence>
<keyword evidence="4" id="KW-0436">Ligase</keyword>
<keyword evidence="5" id="KW-1185">Reference proteome</keyword>
<dbReference type="Pfam" id="PF00501">
    <property type="entry name" value="AMP-binding"/>
    <property type="match status" value="1"/>
</dbReference>
<dbReference type="PROSITE" id="PS00455">
    <property type="entry name" value="AMP_BINDING"/>
    <property type="match status" value="1"/>
</dbReference>
<dbReference type="Gene3D" id="3.40.50.12780">
    <property type="entry name" value="N-terminal domain of ligase-like"/>
    <property type="match status" value="1"/>
</dbReference>
<dbReference type="PANTHER" id="PTHR43272:SF33">
    <property type="entry name" value="AMP-BINDING DOMAIN-CONTAINING PROTEIN-RELATED"/>
    <property type="match status" value="1"/>
</dbReference>
<dbReference type="Proteomes" id="UP000825483">
    <property type="component" value="Unassembled WGS sequence"/>
</dbReference>
<keyword evidence="2" id="KW-0067">ATP-binding</keyword>